<organism evidence="2 3">
    <name type="scientific">Mycobacterium gordonae</name>
    <dbReference type="NCBI Taxonomy" id="1778"/>
    <lineage>
        <taxon>Bacteria</taxon>
        <taxon>Bacillati</taxon>
        <taxon>Actinomycetota</taxon>
        <taxon>Actinomycetes</taxon>
        <taxon>Mycobacteriales</taxon>
        <taxon>Mycobacteriaceae</taxon>
        <taxon>Mycobacterium</taxon>
    </lineage>
</organism>
<dbReference type="Proteomes" id="UP000051677">
    <property type="component" value="Unassembled WGS sequence"/>
</dbReference>
<evidence type="ECO:0000313" key="2">
    <source>
        <dbReference type="EMBL" id="KQH80847.1"/>
    </source>
</evidence>
<dbReference type="AlphaFoldDB" id="A0A0Q2MMA1"/>
<feature type="region of interest" description="Disordered" evidence="1">
    <location>
        <begin position="14"/>
        <end position="34"/>
    </location>
</feature>
<protein>
    <submittedName>
        <fullName evidence="2">Uncharacterized protein</fullName>
    </submittedName>
</protein>
<dbReference type="EMBL" id="LKTM01000006">
    <property type="protein sequence ID" value="KQH80847.1"/>
    <property type="molecule type" value="Genomic_DNA"/>
</dbReference>
<comment type="caution">
    <text evidence="2">The sequence shown here is derived from an EMBL/GenBank/DDBJ whole genome shotgun (WGS) entry which is preliminary data.</text>
</comment>
<sequence>MNNLFNRGLWDTGRSSTATNSDQAGASSVNSRRSASTLRRYSVDSRTIYQLIADALLAQESFQIDNIVPFNARYSHTYAWRLDTLLHEMSGEPVAAKTLSVELDRFPSNLLDPRVPAPAREAAMKFLVN</sequence>
<evidence type="ECO:0000256" key="1">
    <source>
        <dbReference type="SAM" id="MobiDB-lite"/>
    </source>
</evidence>
<evidence type="ECO:0000313" key="3">
    <source>
        <dbReference type="Proteomes" id="UP000051677"/>
    </source>
</evidence>
<accession>A0A0Q2MMA1</accession>
<proteinExistence type="predicted"/>
<name>A0A0Q2MMA1_MYCGO</name>
<gene>
    <name evidence="2" type="ORF">AO501_26105</name>
</gene>
<reference evidence="2 3" key="1">
    <citation type="submission" date="2015-10" db="EMBL/GenBank/DDBJ databases">
        <title>Mycobacterium gordonae draft genome assembly.</title>
        <authorList>
            <person name="Ustinova V."/>
            <person name="Smirnova T."/>
            <person name="Blagodatskikh K."/>
            <person name="Varlamov D."/>
            <person name="Larionova E."/>
            <person name="Chernousova L."/>
        </authorList>
    </citation>
    <scope>NUCLEOTIDE SEQUENCE [LARGE SCALE GENOMIC DNA]</scope>
    <source>
        <strain evidence="2 3">CTRI 14-8773</strain>
    </source>
</reference>